<dbReference type="Pfam" id="PF07687">
    <property type="entry name" value="M20_dimer"/>
    <property type="match status" value="1"/>
</dbReference>
<accession>A0ABR7RGX1</accession>
<dbReference type="PANTHER" id="PTHR11014">
    <property type="entry name" value="PEPTIDASE M20 FAMILY MEMBER"/>
    <property type="match status" value="1"/>
</dbReference>
<protein>
    <submittedName>
        <fullName evidence="3">Amidohydrolase</fullName>
    </submittedName>
</protein>
<dbReference type="RefSeq" id="WP_187782981.1">
    <property type="nucleotide sequence ID" value="NZ_JACTVA010000003.1"/>
</dbReference>
<keyword evidence="4" id="KW-1185">Reference proteome</keyword>
<dbReference type="Pfam" id="PF01546">
    <property type="entry name" value="Peptidase_M20"/>
    <property type="match status" value="1"/>
</dbReference>
<gene>
    <name evidence="3" type="ORF">IBL26_03120</name>
</gene>
<dbReference type="PIRSF" id="PIRSF005962">
    <property type="entry name" value="Pept_M20D_amidohydro"/>
    <property type="match status" value="1"/>
</dbReference>
<dbReference type="PANTHER" id="PTHR11014:SF63">
    <property type="entry name" value="METALLOPEPTIDASE, PUTATIVE (AFU_ORTHOLOGUE AFUA_6G09600)-RELATED"/>
    <property type="match status" value="1"/>
</dbReference>
<dbReference type="Proteomes" id="UP000626026">
    <property type="component" value="Unassembled WGS sequence"/>
</dbReference>
<sequence>MNETLLTSLRDLQPGLAAIRQDIHAHPEIGMEEERTAALVAAKLKEFGLEVTEGVGKTGVVATLKGRLPGQRAIGLRADMDALLIHEATGLPYASANQGKMHACGHDGHTTMLLGAAQYLSQNPDFGGTVHFIFQPAEEGRGGAVAMLKDKLFERFPVDAVYGLHNQPGLPLGQFATRTGPSLAASDGWEVTFSGTGGHGGATPHLSTDVTIVLAQFIMALQTIVSRNVAAVEAAVISVGAIEGGAFGSTNVMPAKMRIGGTARSYLPEVRDLMERRIGELAHSVAATFGCTAEPSYRRGTTALFNHPEQTVTSIAAATALVGADKVEPNAAPVTGGEDFAFMLEARPGSFVFMGQGAGGATSEGLHTPTYNFNDDAIPYGVGYWVSLVQQEMGEAR</sequence>
<evidence type="ECO:0000256" key="1">
    <source>
        <dbReference type="ARBA" id="ARBA00022801"/>
    </source>
</evidence>
<evidence type="ECO:0000313" key="4">
    <source>
        <dbReference type="Proteomes" id="UP000626026"/>
    </source>
</evidence>
<dbReference type="InterPro" id="IPR017439">
    <property type="entry name" value="Amidohydrolase"/>
</dbReference>
<dbReference type="InterPro" id="IPR011650">
    <property type="entry name" value="Peptidase_M20_dimer"/>
</dbReference>
<dbReference type="SUPFAM" id="SSF53187">
    <property type="entry name" value="Zn-dependent exopeptidases"/>
    <property type="match status" value="1"/>
</dbReference>
<dbReference type="Gene3D" id="3.30.70.360">
    <property type="match status" value="1"/>
</dbReference>
<comment type="caution">
    <text evidence="3">The sequence shown here is derived from an EMBL/GenBank/DDBJ whole genome shotgun (WGS) entry which is preliminary data.</text>
</comment>
<organism evidence="3 4">
    <name type="scientific">Teichococcus aerophilus</name>
    <dbReference type="NCBI Taxonomy" id="1224513"/>
    <lineage>
        <taxon>Bacteria</taxon>
        <taxon>Pseudomonadati</taxon>
        <taxon>Pseudomonadota</taxon>
        <taxon>Alphaproteobacteria</taxon>
        <taxon>Acetobacterales</taxon>
        <taxon>Roseomonadaceae</taxon>
        <taxon>Roseomonas</taxon>
    </lineage>
</organism>
<dbReference type="SUPFAM" id="SSF55031">
    <property type="entry name" value="Bacterial exopeptidase dimerisation domain"/>
    <property type="match status" value="1"/>
</dbReference>
<dbReference type="EMBL" id="JACTVA010000003">
    <property type="protein sequence ID" value="MBC9205814.1"/>
    <property type="molecule type" value="Genomic_DNA"/>
</dbReference>
<dbReference type="NCBIfam" id="TIGR01891">
    <property type="entry name" value="amidohydrolases"/>
    <property type="match status" value="1"/>
</dbReference>
<dbReference type="InterPro" id="IPR036264">
    <property type="entry name" value="Bact_exopeptidase_dim_dom"/>
</dbReference>
<dbReference type="InterPro" id="IPR002933">
    <property type="entry name" value="Peptidase_M20"/>
</dbReference>
<evidence type="ECO:0000259" key="2">
    <source>
        <dbReference type="Pfam" id="PF07687"/>
    </source>
</evidence>
<name>A0ABR7RGX1_9PROT</name>
<feature type="domain" description="Peptidase M20 dimerisation" evidence="2">
    <location>
        <begin position="188"/>
        <end position="264"/>
    </location>
</feature>
<keyword evidence="1" id="KW-0378">Hydrolase</keyword>
<dbReference type="CDD" id="cd05666">
    <property type="entry name" value="M20_Acy1-like"/>
    <property type="match status" value="1"/>
</dbReference>
<proteinExistence type="predicted"/>
<reference evidence="3 4" key="1">
    <citation type="journal article" date="2013" name="Int. J. Syst. Evol. Microbiol.">
        <title>Roseomonas aerophila sp. nov., isolated from air.</title>
        <authorList>
            <person name="Kim S.J."/>
            <person name="Weon H.Y."/>
            <person name="Ahn J.H."/>
            <person name="Hong S.B."/>
            <person name="Seok S.J."/>
            <person name="Whang K.S."/>
            <person name="Kwon S.W."/>
        </authorList>
    </citation>
    <scope>NUCLEOTIDE SEQUENCE [LARGE SCALE GENOMIC DNA]</scope>
    <source>
        <strain evidence="3 4">NBRC 108923</strain>
    </source>
</reference>
<dbReference type="Gene3D" id="3.40.630.10">
    <property type="entry name" value="Zn peptidases"/>
    <property type="match status" value="1"/>
</dbReference>
<evidence type="ECO:0000313" key="3">
    <source>
        <dbReference type="EMBL" id="MBC9205814.1"/>
    </source>
</evidence>